<dbReference type="InterPro" id="IPR023210">
    <property type="entry name" value="NADP_OxRdtase_dom"/>
</dbReference>
<accession>A0A1I5USE3</accession>
<feature type="domain" description="NADP-dependent oxidoreductase" evidence="1">
    <location>
        <begin position="12"/>
        <end position="285"/>
    </location>
</feature>
<dbReference type="AlphaFoldDB" id="A0A1I5USE3"/>
<gene>
    <name evidence="2" type="ORF">SAMN03084138_03722</name>
</gene>
<dbReference type="CDD" id="cd19092">
    <property type="entry name" value="AKR_BsYcsN_EcYdhF-like"/>
    <property type="match status" value="1"/>
</dbReference>
<dbReference type="EMBL" id="FOWR01000033">
    <property type="protein sequence ID" value="SFP98183.1"/>
    <property type="molecule type" value="Genomic_DNA"/>
</dbReference>
<dbReference type="GO" id="GO:0005829">
    <property type="term" value="C:cytosol"/>
    <property type="evidence" value="ECO:0007669"/>
    <property type="project" value="TreeGrafter"/>
</dbReference>
<dbReference type="Gene3D" id="3.20.20.100">
    <property type="entry name" value="NADP-dependent oxidoreductase domain"/>
    <property type="match status" value="1"/>
</dbReference>
<proteinExistence type="predicted"/>
<evidence type="ECO:0000313" key="2">
    <source>
        <dbReference type="EMBL" id="SFP98183.1"/>
    </source>
</evidence>
<dbReference type="Pfam" id="PF00248">
    <property type="entry name" value="Aldo_ket_red"/>
    <property type="match status" value="1"/>
</dbReference>
<dbReference type="InterPro" id="IPR020471">
    <property type="entry name" value="AKR"/>
</dbReference>
<dbReference type="STRING" id="1121869.SAMN03084138_03722"/>
<dbReference type="GO" id="GO:0016491">
    <property type="term" value="F:oxidoreductase activity"/>
    <property type="evidence" value="ECO:0007669"/>
    <property type="project" value="InterPro"/>
</dbReference>
<dbReference type="PANTHER" id="PTHR43364:SF1">
    <property type="entry name" value="OXIDOREDUCTASE YDHF"/>
    <property type="match status" value="1"/>
</dbReference>
<dbReference type="Proteomes" id="UP000182692">
    <property type="component" value="Unassembled WGS sequence"/>
</dbReference>
<sequence>MSANTTDENASIIAGFWRTNAWGYSTQALNQFIEQLIEIGVKDFDHAYVYRSEAAFGQALSLSPNLRDNINIITKCGIRGVGDNPLDATSVNHYDSSKATILASVDHSLKALGTDYVDTLLLHRPDYLMDVDAVNDAFNALKAQGKVKQFGVSNFNTAQFSLLQSTLDVPLVTNQIEFSPFETSALDNGLLDQCYQHRIRPMIWSCLGGGRLFDKTDAVTQRLTESLNGLMEEVGVSSLAELIYVWVLTLPSQPQIITGSGKIENIRPLVNARDIRLTREQWYQVWSAAVGHGVK</sequence>
<dbReference type="PRINTS" id="PR00069">
    <property type="entry name" value="ALDKETRDTASE"/>
</dbReference>
<organism evidence="2 3">
    <name type="scientific">Enterovibrio norvegicus DSM 15893</name>
    <dbReference type="NCBI Taxonomy" id="1121869"/>
    <lineage>
        <taxon>Bacteria</taxon>
        <taxon>Pseudomonadati</taxon>
        <taxon>Pseudomonadota</taxon>
        <taxon>Gammaproteobacteria</taxon>
        <taxon>Vibrionales</taxon>
        <taxon>Vibrionaceae</taxon>
        <taxon>Enterovibrio</taxon>
    </lineage>
</organism>
<evidence type="ECO:0000313" key="3">
    <source>
        <dbReference type="Proteomes" id="UP000182692"/>
    </source>
</evidence>
<dbReference type="RefSeq" id="WP_074928117.1">
    <property type="nucleotide sequence ID" value="NZ_FOWR01000033.1"/>
</dbReference>
<dbReference type="SUPFAM" id="SSF51430">
    <property type="entry name" value="NAD(P)-linked oxidoreductase"/>
    <property type="match status" value="1"/>
</dbReference>
<dbReference type="InterPro" id="IPR036812">
    <property type="entry name" value="NAD(P)_OxRdtase_dom_sf"/>
</dbReference>
<protein>
    <submittedName>
        <fullName evidence="2">Predicted oxidoreductase</fullName>
    </submittedName>
</protein>
<name>A0A1I5USE3_9GAMM</name>
<evidence type="ECO:0000259" key="1">
    <source>
        <dbReference type="Pfam" id="PF00248"/>
    </source>
</evidence>
<dbReference type="GeneID" id="35874045"/>
<reference evidence="2 3" key="1">
    <citation type="submission" date="2016-10" db="EMBL/GenBank/DDBJ databases">
        <authorList>
            <person name="de Groot N.N."/>
        </authorList>
    </citation>
    <scope>NUCLEOTIDE SEQUENCE [LARGE SCALE GENOMIC DNA]</scope>
    <source>
        <strain evidence="2 3">DSM 15893</strain>
    </source>
</reference>
<dbReference type="InterPro" id="IPR050523">
    <property type="entry name" value="AKR_Detox_Biosynth"/>
</dbReference>
<dbReference type="OrthoDB" id="9768793at2"/>
<dbReference type="PANTHER" id="PTHR43364">
    <property type="entry name" value="NADH-SPECIFIC METHYLGLYOXAL REDUCTASE-RELATED"/>
    <property type="match status" value="1"/>
</dbReference>